<dbReference type="Proteomes" id="UP000191200">
    <property type="component" value="Chromosome"/>
</dbReference>
<evidence type="ECO:0000256" key="7">
    <source>
        <dbReference type="ARBA" id="ARBA00023065"/>
    </source>
</evidence>
<dbReference type="Pfam" id="PF03814">
    <property type="entry name" value="KdpA"/>
    <property type="match status" value="1"/>
</dbReference>
<reference evidence="10 11" key="1">
    <citation type="submission" date="2016-09" db="EMBL/GenBank/DDBJ databases">
        <title>Vagococcus teuberi sp. nov., isolated from the Malian artisanal sour milk fene.</title>
        <authorList>
            <person name="Wullschleger S."/>
            <person name="Seifert C."/>
            <person name="Baumgartner S."/>
            <person name="Lacroix C."/>
            <person name="Bonfoh B."/>
            <person name="Stevens M.J."/>
            <person name="Meile L."/>
        </authorList>
    </citation>
    <scope>NUCLEOTIDE SEQUENCE [LARGE SCALE GENOMIC DNA]</scope>
    <source>
        <strain evidence="10 11">DSM 21459</strain>
    </source>
</reference>
<organism evidence="10 11">
    <name type="scientific">Vagococcus teuberi</name>
    <dbReference type="NCBI Taxonomy" id="519472"/>
    <lineage>
        <taxon>Bacteria</taxon>
        <taxon>Bacillati</taxon>
        <taxon>Bacillota</taxon>
        <taxon>Bacilli</taxon>
        <taxon>Lactobacillales</taxon>
        <taxon>Enterococcaceae</taxon>
        <taxon>Vagococcus</taxon>
    </lineage>
</organism>
<evidence type="ECO:0000313" key="10">
    <source>
        <dbReference type="EMBL" id="APB30850.1"/>
    </source>
</evidence>
<proteinExistence type="predicted"/>
<keyword evidence="11" id="KW-1185">Reference proteome</keyword>
<keyword evidence="5" id="KW-0630">Potassium</keyword>
<dbReference type="AlphaFoldDB" id="A0A1J0A4M4"/>
<dbReference type="GO" id="GO:0008556">
    <property type="term" value="F:P-type potassium transmembrane transporter activity"/>
    <property type="evidence" value="ECO:0007669"/>
    <property type="project" value="InterPro"/>
</dbReference>
<dbReference type="InterPro" id="IPR004623">
    <property type="entry name" value="KdpA"/>
</dbReference>
<sequence length="99" mass="10875">MIFSAISFVALFLILICQGFLLLNPEGLPGLSLSLAFNTAASFVTNTNWQAYAGEETLSIFSQKIGLTVQNFVSAAIGILVLYVLLLGFKRDRMPKMRQ</sequence>
<keyword evidence="8 9" id="KW-0472">Membrane</keyword>
<dbReference type="RefSeq" id="WP_071456425.1">
    <property type="nucleotide sequence ID" value="NZ_CP017267.1"/>
</dbReference>
<feature type="transmembrane region" description="Helical" evidence="9">
    <location>
        <begin position="65"/>
        <end position="89"/>
    </location>
</feature>
<protein>
    <submittedName>
        <fullName evidence="10">Uncharacterized protein</fullName>
    </submittedName>
</protein>
<dbReference type="PANTHER" id="PTHR30607:SF2">
    <property type="entry name" value="POTASSIUM-TRANSPORTING ATPASE POTASSIUM-BINDING SUBUNIT"/>
    <property type="match status" value="1"/>
</dbReference>
<keyword evidence="3" id="KW-0633">Potassium transport</keyword>
<dbReference type="PANTHER" id="PTHR30607">
    <property type="entry name" value="POTASSIUM-TRANSPORTING ATPASE A CHAIN"/>
    <property type="match status" value="1"/>
</dbReference>
<dbReference type="KEGG" id="vte:BHY08_02800"/>
<evidence type="ECO:0000256" key="4">
    <source>
        <dbReference type="ARBA" id="ARBA00022692"/>
    </source>
</evidence>
<name>A0A1J0A4M4_9ENTE</name>
<dbReference type="STRING" id="519472.BHY08_02800"/>
<keyword evidence="1" id="KW-0813">Transport</keyword>
<evidence type="ECO:0000256" key="8">
    <source>
        <dbReference type="ARBA" id="ARBA00023136"/>
    </source>
</evidence>
<keyword evidence="7" id="KW-0406">Ion transport</keyword>
<evidence type="ECO:0000256" key="1">
    <source>
        <dbReference type="ARBA" id="ARBA00022448"/>
    </source>
</evidence>
<keyword evidence="4 9" id="KW-0812">Transmembrane</keyword>
<keyword evidence="6 9" id="KW-1133">Transmembrane helix</keyword>
<evidence type="ECO:0000256" key="2">
    <source>
        <dbReference type="ARBA" id="ARBA00022475"/>
    </source>
</evidence>
<keyword evidence="2" id="KW-1003">Cell membrane</keyword>
<dbReference type="GO" id="GO:0005886">
    <property type="term" value="C:plasma membrane"/>
    <property type="evidence" value="ECO:0007669"/>
    <property type="project" value="TreeGrafter"/>
</dbReference>
<dbReference type="EMBL" id="CP017267">
    <property type="protein sequence ID" value="APB30850.1"/>
    <property type="molecule type" value="Genomic_DNA"/>
</dbReference>
<evidence type="ECO:0000256" key="3">
    <source>
        <dbReference type="ARBA" id="ARBA00022538"/>
    </source>
</evidence>
<gene>
    <name evidence="10" type="ORF">BHY08_02800</name>
</gene>
<evidence type="ECO:0000256" key="6">
    <source>
        <dbReference type="ARBA" id="ARBA00022989"/>
    </source>
</evidence>
<evidence type="ECO:0000313" key="11">
    <source>
        <dbReference type="Proteomes" id="UP000191200"/>
    </source>
</evidence>
<evidence type="ECO:0000256" key="9">
    <source>
        <dbReference type="SAM" id="Phobius"/>
    </source>
</evidence>
<accession>A0A1J0A4M4</accession>
<evidence type="ECO:0000256" key="5">
    <source>
        <dbReference type="ARBA" id="ARBA00022958"/>
    </source>
</evidence>